<dbReference type="Pfam" id="PF00206">
    <property type="entry name" value="Lyase_1"/>
    <property type="match status" value="1"/>
</dbReference>
<feature type="active site" evidence="3">
    <location>
        <position position="319"/>
    </location>
</feature>
<organism evidence="6 7">
    <name type="scientific">Tenacibaculum geojense</name>
    <dbReference type="NCBI Taxonomy" id="915352"/>
    <lineage>
        <taxon>Bacteria</taxon>
        <taxon>Pseudomonadati</taxon>
        <taxon>Bacteroidota</taxon>
        <taxon>Flavobacteriia</taxon>
        <taxon>Flavobacteriales</taxon>
        <taxon>Flavobacteriaceae</taxon>
        <taxon>Tenacibaculum</taxon>
    </lineage>
</organism>
<dbReference type="Gene3D" id="1.20.200.10">
    <property type="entry name" value="Fumarase/aspartase (Central domain)"/>
    <property type="match status" value="1"/>
</dbReference>
<feature type="active site" description="Proton donor/acceptor" evidence="3">
    <location>
        <position position="189"/>
    </location>
</feature>
<reference evidence="7" key="1">
    <citation type="journal article" date="2019" name="Int. J. Syst. Evol. Microbiol.">
        <title>The Global Catalogue of Microorganisms (GCM) 10K type strain sequencing project: providing services to taxonomists for standard genome sequencing and annotation.</title>
        <authorList>
            <consortium name="The Broad Institute Genomics Platform"/>
            <consortium name="The Broad Institute Genome Sequencing Center for Infectious Disease"/>
            <person name="Wu L."/>
            <person name="Ma J."/>
        </authorList>
    </citation>
    <scope>NUCLEOTIDE SEQUENCE [LARGE SCALE GENOMIC DNA]</scope>
    <source>
        <strain evidence="7">CCUG 60527</strain>
    </source>
</reference>
<feature type="domain" description="Fumarate lyase N-terminal" evidence="4">
    <location>
        <begin position="11"/>
        <end position="343"/>
    </location>
</feature>
<dbReference type="Gene3D" id="1.10.275.10">
    <property type="entry name" value="Fumarase/aspartase (N-terminal domain)"/>
    <property type="match status" value="1"/>
</dbReference>
<feature type="binding site" evidence="3">
    <location>
        <begin position="325"/>
        <end position="327"/>
    </location>
    <ligand>
        <name>substrate</name>
    </ligand>
</feature>
<dbReference type="InterPro" id="IPR018951">
    <property type="entry name" value="Fumarase_C_C"/>
</dbReference>
<dbReference type="Pfam" id="PF10415">
    <property type="entry name" value="FumaraseC_C"/>
    <property type="match status" value="1"/>
</dbReference>
<dbReference type="PRINTS" id="PR00145">
    <property type="entry name" value="ARGSUCLYASE"/>
</dbReference>
<gene>
    <name evidence="3 6" type="primary">fumC</name>
    <name evidence="6" type="ORF">ACFQ1U_02930</name>
</gene>
<sequence>MKYRIEKDTMGQVEVPADKYWGAQTERSRNNFKIGPAGSMPLEVVYGFAYLKKAAAYANCELGVLPTEKRDLIAEVCDEILTGKHDDQFPLVIWQTGSGTQSNMNVNEVIANRAHEIAGNVIGEGEKTIQPNDDVNKSQSSNDTFPTGMHIAAYKKIVEVTIPGVEQLRNTLKAKSEAFADVVKIGRTHLMDATPLTLGQEFSGYVAQLDFGLKALKNSLAHLSQLALGGTAVGTGLNTPKGYDVLVAKFIAKFTDLPFVTAENKFEALAAHDALVETHGALKQLAVSLNKIANDIRLMASGPRSGIGELIIPANEPGSSIMPGKVNPTQAEAITMVCAQVMGNDVAVTVGGTQGHYELNVFKPMMAANVLQSAQLIGDACVSFDENCAVGIEPNHGRIKELVNNSLMLVTALNTKIGYYKAAEIANTAHTNGTTLKEEAINLGYVTAEEYDEWVKPEDMTGSLK</sequence>
<feature type="binding site" evidence="3">
    <location>
        <begin position="98"/>
        <end position="100"/>
    </location>
    <ligand>
        <name>substrate</name>
    </ligand>
</feature>
<keyword evidence="3" id="KW-0963">Cytoplasm</keyword>
<evidence type="ECO:0000259" key="4">
    <source>
        <dbReference type="Pfam" id="PF00206"/>
    </source>
</evidence>
<comment type="miscellaneous">
    <text evidence="3">There are 2 substrate-binding sites: the catalytic A site, and the non-catalytic B site that may play a role in the transfer of substrate or product between the active site and the solvent. Alternatively, the B site may bind allosteric effectors.</text>
</comment>
<keyword evidence="7" id="KW-1185">Reference proteome</keyword>
<evidence type="ECO:0000313" key="6">
    <source>
        <dbReference type="EMBL" id="MFD0992147.1"/>
    </source>
</evidence>
<feature type="binding site" evidence="3">
    <location>
        <position position="188"/>
    </location>
    <ligand>
        <name>substrate</name>
    </ligand>
</feature>
<dbReference type="InterPro" id="IPR020557">
    <property type="entry name" value="Fumarate_lyase_CS"/>
</dbReference>
<dbReference type="CDD" id="cd01362">
    <property type="entry name" value="Fumarase_classII"/>
    <property type="match status" value="1"/>
</dbReference>
<dbReference type="HAMAP" id="MF_00743">
    <property type="entry name" value="FumaraseC"/>
    <property type="match status" value="1"/>
</dbReference>
<feature type="domain" description="Fumarase C C-terminal" evidence="5">
    <location>
        <begin position="409"/>
        <end position="462"/>
    </location>
</feature>
<dbReference type="Proteomes" id="UP001597062">
    <property type="component" value="Unassembled WGS sequence"/>
</dbReference>
<dbReference type="RefSeq" id="WP_386105138.1">
    <property type="nucleotide sequence ID" value="NZ_JBHTJR010000017.1"/>
</dbReference>
<dbReference type="NCBIfam" id="NF008909">
    <property type="entry name" value="PRK12273.1"/>
    <property type="match status" value="1"/>
</dbReference>
<dbReference type="InterPro" id="IPR005677">
    <property type="entry name" value="Fum_hydII"/>
</dbReference>
<feature type="site" description="Important for catalytic activity" evidence="3">
    <location>
        <position position="332"/>
    </location>
</feature>
<comment type="subcellular location">
    <subcellularLocation>
        <location evidence="3">Cytoplasm</location>
    </subcellularLocation>
</comment>
<feature type="binding site" evidence="3">
    <location>
        <position position="320"/>
    </location>
    <ligand>
        <name>substrate</name>
    </ligand>
</feature>
<evidence type="ECO:0000313" key="7">
    <source>
        <dbReference type="Proteomes" id="UP001597062"/>
    </source>
</evidence>
<evidence type="ECO:0000259" key="5">
    <source>
        <dbReference type="Pfam" id="PF10415"/>
    </source>
</evidence>
<dbReference type="PROSITE" id="PS00163">
    <property type="entry name" value="FUMARATE_LYASES"/>
    <property type="match status" value="1"/>
</dbReference>
<dbReference type="EMBL" id="JBHTJR010000017">
    <property type="protein sequence ID" value="MFD0992147.1"/>
    <property type="molecule type" value="Genomic_DNA"/>
</dbReference>
<dbReference type="PANTHER" id="PTHR11444">
    <property type="entry name" value="ASPARTATEAMMONIA/ARGININOSUCCINATE/ADENYLOSUCCINATE LYASE"/>
    <property type="match status" value="1"/>
</dbReference>
<dbReference type="InterPro" id="IPR024083">
    <property type="entry name" value="Fumarase/histidase_N"/>
</dbReference>
<keyword evidence="3" id="KW-0816">Tricarboxylic acid cycle</keyword>
<comment type="similarity">
    <text evidence="1 3">Belongs to the class-II fumarase/aspartase family. Fumarase subfamily.</text>
</comment>
<comment type="function">
    <text evidence="3">Involved in the TCA cycle. Catalyzes the stereospecific interconversion of fumarate to L-malate.</text>
</comment>
<dbReference type="GO" id="GO:0004333">
    <property type="term" value="F:fumarate hydratase activity"/>
    <property type="evidence" value="ECO:0007669"/>
    <property type="project" value="UniProtKB-EC"/>
</dbReference>
<dbReference type="PANTHER" id="PTHR11444:SF1">
    <property type="entry name" value="FUMARATE HYDRATASE, MITOCHONDRIAL"/>
    <property type="match status" value="1"/>
</dbReference>
<name>A0ABW3JS67_9FLAO</name>
<comment type="pathway">
    <text evidence="3">Carbohydrate metabolism; tricarboxylic acid cycle; (S)-malate from fumarate: step 1/1.</text>
</comment>
<evidence type="ECO:0000256" key="3">
    <source>
        <dbReference type="HAMAP-Rule" id="MF_00743"/>
    </source>
</evidence>
<comment type="caution">
    <text evidence="6">The sequence shown here is derived from an EMBL/GenBank/DDBJ whole genome shotgun (WGS) entry which is preliminary data.</text>
</comment>
<comment type="subunit">
    <text evidence="3">Homotetramer.</text>
</comment>
<accession>A0ABW3JS67</accession>
<dbReference type="SUPFAM" id="SSF48557">
    <property type="entry name" value="L-aspartase-like"/>
    <property type="match status" value="1"/>
</dbReference>
<dbReference type="EC" id="4.2.1.2" evidence="3"/>
<proteinExistence type="inferred from homology"/>
<dbReference type="InterPro" id="IPR022761">
    <property type="entry name" value="Fumarate_lyase_N"/>
</dbReference>
<keyword evidence="2 3" id="KW-0456">Lyase</keyword>
<dbReference type="PRINTS" id="PR00149">
    <property type="entry name" value="FUMRATELYASE"/>
</dbReference>
<dbReference type="InterPro" id="IPR008948">
    <property type="entry name" value="L-Aspartase-like"/>
</dbReference>
<evidence type="ECO:0000256" key="1">
    <source>
        <dbReference type="ARBA" id="ARBA00009084"/>
    </source>
</evidence>
<dbReference type="NCBIfam" id="TIGR00979">
    <property type="entry name" value="fumC_II"/>
    <property type="match status" value="1"/>
</dbReference>
<comment type="caution">
    <text evidence="3">Lacks conserved residue(s) required for the propagation of feature annotation.</text>
</comment>
<dbReference type="Gene3D" id="1.10.40.30">
    <property type="entry name" value="Fumarase/aspartase (C-terminal domain)"/>
    <property type="match status" value="1"/>
</dbReference>
<dbReference type="InterPro" id="IPR000362">
    <property type="entry name" value="Fumarate_lyase_fam"/>
</dbReference>
<comment type="catalytic activity">
    <reaction evidence="3">
        <text>(S)-malate = fumarate + H2O</text>
        <dbReference type="Rhea" id="RHEA:12460"/>
        <dbReference type="ChEBI" id="CHEBI:15377"/>
        <dbReference type="ChEBI" id="CHEBI:15589"/>
        <dbReference type="ChEBI" id="CHEBI:29806"/>
        <dbReference type="EC" id="4.2.1.2"/>
    </reaction>
</comment>
<evidence type="ECO:0000256" key="2">
    <source>
        <dbReference type="ARBA" id="ARBA00023239"/>
    </source>
</evidence>
<feature type="binding site" evidence="3">
    <location>
        <begin position="140"/>
        <end position="142"/>
    </location>
    <ligand>
        <name>substrate</name>
    </ligand>
</feature>
<protein>
    <recommendedName>
        <fullName evidence="3">Fumarate hydratase class II</fullName>
        <shortName evidence="3">Fumarase C</shortName>
        <ecNumber evidence="3">4.2.1.2</ecNumber>
    </recommendedName>
    <alternativeName>
        <fullName evidence="3">Aerobic fumarase</fullName>
    </alternativeName>
    <alternativeName>
        <fullName evidence="3">Iron-independent fumarase</fullName>
    </alternativeName>
</protein>